<dbReference type="EMBL" id="AGNL01015866">
    <property type="protein sequence ID" value="EJK65410.1"/>
    <property type="molecule type" value="Genomic_DNA"/>
</dbReference>
<evidence type="ECO:0000313" key="3">
    <source>
        <dbReference type="Proteomes" id="UP000266841"/>
    </source>
</evidence>
<dbReference type="AlphaFoldDB" id="K0SJ79"/>
<dbReference type="Proteomes" id="UP000266841">
    <property type="component" value="Unassembled WGS sequence"/>
</dbReference>
<keyword evidence="3" id="KW-1185">Reference proteome</keyword>
<sequence length="479" mass="51998">MKLLLFAFLVSSAAAAEFGGRRPALRALREDEQLLDVQQDIEFSMSMASAGSAMEVMEVEVKSAKSAKLFKSSKTSGDEEICVPPSSTDPFVDVYPDAEQQQMLLHQATDGKVSISYLSEGAYNVTYGDNEMENKTLTTAGRVLEKDPSNLAWISKDALLDVISPELLAFTSKFTTEFIPSRIDGINSALDAKSLCATICEELSSCVGFEFVEFGFKIYNCAFVKEGIAIISDYPARQLSRTAELQSSLLLKDPNQFISSSEANFCDVPQGAEALREALECFGIFSYHLAVNTPTSSFPYVIGDRCIQVGAAASYLLGEDDESLKVSADCFKIGFMAAECLPLLEKDFVKHLIPSLGCLSEWADGNTAAVVACQECVFENYAETCANICDEEDDGSAAFLKKCDCDGDEQCECKCKSCGDVCPETKCTAKIQSAVLCSVGTGAYDKFTGCINSNIEDTEGNLIEILKNDFECAFKNDDI</sequence>
<organism evidence="2 3">
    <name type="scientific">Thalassiosira oceanica</name>
    <name type="common">Marine diatom</name>
    <dbReference type="NCBI Taxonomy" id="159749"/>
    <lineage>
        <taxon>Eukaryota</taxon>
        <taxon>Sar</taxon>
        <taxon>Stramenopiles</taxon>
        <taxon>Ochrophyta</taxon>
        <taxon>Bacillariophyta</taxon>
        <taxon>Coscinodiscophyceae</taxon>
        <taxon>Thalassiosirophycidae</taxon>
        <taxon>Thalassiosirales</taxon>
        <taxon>Thalassiosiraceae</taxon>
        <taxon>Thalassiosira</taxon>
    </lineage>
</organism>
<evidence type="ECO:0000313" key="2">
    <source>
        <dbReference type="EMBL" id="EJK65410.1"/>
    </source>
</evidence>
<comment type="caution">
    <text evidence="2">The sequence shown here is derived from an EMBL/GenBank/DDBJ whole genome shotgun (WGS) entry which is preliminary data.</text>
</comment>
<name>K0SJ79_THAOC</name>
<feature type="chain" id="PRO_5012542449" description="Apple domain-containing protein" evidence="1">
    <location>
        <begin position="16"/>
        <end position="479"/>
    </location>
</feature>
<reference evidence="2 3" key="1">
    <citation type="journal article" date="2012" name="Genome Biol.">
        <title>Genome and low-iron response of an oceanic diatom adapted to chronic iron limitation.</title>
        <authorList>
            <person name="Lommer M."/>
            <person name="Specht M."/>
            <person name="Roy A.S."/>
            <person name="Kraemer L."/>
            <person name="Andreson R."/>
            <person name="Gutowska M.A."/>
            <person name="Wolf J."/>
            <person name="Bergner S.V."/>
            <person name="Schilhabel M.B."/>
            <person name="Klostermeier U.C."/>
            <person name="Beiko R.G."/>
            <person name="Rosenstiel P."/>
            <person name="Hippler M."/>
            <person name="Laroche J."/>
        </authorList>
    </citation>
    <scope>NUCLEOTIDE SEQUENCE [LARGE SCALE GENOMIC DNA]</scope>
    <source>
        <strain evidence="2 3">CCMP1005</strain>
    </source>
</reference>
<keyword evidence="1" id="KW-0732">Signal</keyword>
<protein>
    <recommendedName>
        <fullName evidence="4">Apple domain-containing protein</fullName>
    </recommendedName>
</protein>
<feature type="signal peptide" evidence="1">
    <location>
        <begin position="1"/>
        <end position="15"/>
    </location>
</feature>
<gene>
    <name evidence="2" type="ORF">THAOC_13731</name>
</gene>
<accession>K0SJ79</accession>
<evidence type="ECO:0008006" key="4">
    <source>
        <dbReference type="Google" id="ProtNLM"/>
    </source>
</evidence>
<proteinExistence type="predicted"/>
<evidence type="ECO:0000256" key="1">
    <source>
        <dbReference type="SAM" id="SignalP"/>
    </source>
</evidence>